<dbReference type="PANTHER" id="PTHR43669:SF11">
    <property type="entry name" value="SHORT-CHAIN DEHYDROGENASE_OXIDOREDUCTASE"/>
    <property type="match status" value="1"/>
</dbReference>
<dbReference type="Gene3D" id="3.40.50.720">
    <property type="entry name" value="NAD(P)-binding Rossmann-like Domain"/>
    <property type="match status" value="1"/>
</dbReference>
<dbReference type="AlphaFoldDB" id="A0AAE0NTH5"/>
<dbReference type="Proteomes" id="UP001285441">
    <property type="component" value="Unassembled WGS sequence"/>
</dbReference>
<reference evidence="4" key="1">
    <citation type="journal article" date="2023" name="Mol. Phylogenet. Evol.">
        <title>Genome-scale phylogeny and comparative genomics of the fungal order Sordariales.</title>
        <authorList>
            <person name="Hensen N."/>
            <person name="Bonometti L."/>
            <person name="Westerberg I."/>
            <person name="Brannstrom I.O."/>
            <person name="Guillou S."/>
            <person name="Cros-Aarteil S."/>
            <person name="Calhoun S."/>
            <person name="Haridas S."/>
            <person name="Kuo A."/>
            <person name="Mondo S."/>
            <person name="Pangilinan J."/>
            <person name="Riley R."/>
            <person name="LaButti K."/>
            <person name="Andreopoulos B."/>
            <person name="Lipzen A."/>
            <person name="Chen C."/>
            <person name="Yan M."/>
            <person name="Daum C."/>
            <person name="Ng V."/>
            <person name="Clum A."/>
            <person name="Steindorff A."/>
            <person name="Ohm R.A."/>
            <person name="Martin F."/>
            <person name="Silar P."/>
            <person name="Natvig D.O."/>
            <person name="Lalanne C."/>
            <person name="Gautier V."/>
            <person name="Ament-Velasquez S.L."/>
            <person name="Kruys A."/>
            <person name="Hutchinson M.I."/>
            <person name="Powell A.J."/>
            <person name="Barry K."/>
            <person name="Miller A.N."/>
            <person name="Grigoriev I.V."/>
            <person name="Debuchy R."/>
            <person name="Gladieux P."/>
            <person name="Hiltunen Thoren M."/>
            <person name="Johannesson H."/>
        </authorList>
    </citation>
    <scope>NUCLEOTIDE SEQUENCE</scope>
    <source>
        <strain evidence="4">CBS 232.78</strain>
    </source>
</reference>
<dbReference type="PROSITE" id="PS00061">
    <property type="entry name" value="ADH_SHORT"/>
    <property type="match status" value="1"/>
</dbReference>
<evidence type="ECO:0008006" key="6">
    <source>
        <dbReference type="Google" id="ProtNLM"/>
    </source>
</evidence>
<dbReference type="PRINTS" id="PR00081">
    <property type="entry name" value="GDHRDH"/>
</dbReference>
<dbReference type="InterPro" id="IPR020904">
    <property type="entry name" value="Sc_DH/Rdtase_CS"/>
</dbReference>
<name>A0AAE0NTH5_9PEZI</name>
<dbReference type="Pfam" id="PF00106">
    <property type="entry name" value="adh_short"/>
    <property type="match status" value="1"/>
</dbReference>
<dbReference type="SUPFAM" id="SSF51735">
    <property type="entry name" value="NAD(P)-binding Rossmann-fold domains"/>
    <property type="match status" value="1"/>
</dbReference>
<evidence type="ECO:0000256" key="1">
    <source>
        <dbReference type="ARBA" id="ARBA00006484"/>
    </source>
</evidence>
<evidence type="ECO:0000313" key="4">
    <source>
        <dbReference type="EMBL" id="KAK3387407.1"/>
    </source>
</evidence>
<proteinExistence type="inferred from homology"/>
<dbReference type="InterPro" id="IPR036291">
    <property type="entry name" value="NAD(P)-bd_dom_sf"/>
</dbReference>
<dbReference type="GO" id="GO:0016491">
    <property type="term" value="F:oxidoreductase activity"/>
    <property type="evidence" value="ECO:0007669"/>
    <property type="project" value="UniProtKB-KW"/>
</dbReference>
<dbReference type="EMBL" id="JAULSW010000003">
    <property type="protein sequence ID" value="KAK3387407.1"/>
    <property type="molecule type" value="Genomic_DNA"/>
</dbReference>
<keyword evidence="5" id="KW-1185">Reference proteome</keyword>
<keyword evidence="3" id="KW-0560">Oxidoreductase</keyword>
<evidence type="ECO:0000256" key="3">
    <source>
        <dbReference type="ARBA" id="ARBA00023002"/>
    </source>
</evidence>
<evidence type="ECO:0000313" key="5">
    <source>
        <dbReference type="Proteomes" id="UP001285441"/>
    </source>
</evidence>
<keyword evidence="2" id="KW-0521">NADP</keyword>
<gene>
    <name evidence="4" type="ORF">B0H63DRAFT_412594</name>
</gene>
<reference evidence="4" key="2">
    <citation type="submission" date="2023-06" db="EMBL/GenBank/DDBJ databases">
        <authorList>
            <consortium name="Lawrence Berkeley National Laboratory"/>
            <person name="Haridas S."/>
            <person name="Hensen N."/>
            <person name="Bonometti L."/>
            <person name="Westerberg I."/>
            <person name="Brannstrom I.O."/>
            <person name="Guillou S."/>
            <person name="Cros-Aarteil S."/>
            <person name="Calhoun S."/>
            <person name="Kuo A."/>
            <person name="Mondo S."/>
            <person name="Pangilinan J."/>
            <person name="Riley R."/>
            <person name="LaButti K."/>
            <person name="Andreopoulos B."/>
            <person name="Lipzen A."/>
            <person name="Chen C."/>
            <person name="Yanf M."/>
            <person name="Daum C."/>
            <person name="Ng V."/>
            <person name="Clum A."/>
            <person name="Steindorff A."/>
            <person name="Ohm R."/>
            <person name="Martin F."/>
            <person name="Silar P."/>
            <person name="Natvig D."/>
            <person name="Lalanne C."/>
            <person name="Gautier V."/>
            <person name="Ament-velasquez S.L."/>
            <person name="Kruys A."/>
            <person name="Hutchinson M.I."/>
            <person name="Powell A.J."/>
            <person name="Barry K."/>
            <person name="Miller A.N."/>
            <person name="Grigoriev I.V."/>
            <person name="Debuchy R."/>
            <person name="Gladieux P."/>
            <person name="Thoren M.H."/>
            <person name="Johannesson H."/>
        </authorList>
    </citation>
    <scope>NUCLEOTIDE SEQUENCE</scope>
    <source>
        <strain evidence="4">CBS 232.78</strain>
    </source>
</reference>
<evidence type="ECO:0000256" key="2">
    <source>
        <dbReference type="ARBA" id="ARBA00022857"/>
    </source>
</evidence>
<dbReference type="PANTHER" id="PTHR43669">
    <property type="entry name" value="5-KETO-D-GLUCONATE 5-REDUCTASE"/>
    <property type="match status" value="1"/>
</dbReference>
<comment type="caution">
    <text evidence="4">The sequence shown here is derived from an EMBL/GenBank/DDBJ whole genome shotgun (WGS) entry which is preliminary data.</text>
</comment>
<accession>A0AAE0NTH5</accession>
<comment type="similarity">
    <text evidence="1">Belongs to the short-chain dehydrogenases/reductases (SDR) family.</text>
</comment>
<sequence length="261" mass="28758">MPFPYKNVLITGATSGIGRALTDRMIAAGIFIIAVGRREDRMKELVAKHGDDKIALEVFDVSRLDGIAEWSRRIISRYPRLDCIVLNAGMQRGIDFSQPGSIAPSDLTAEMATNYLGPAHMITHFLPHLMSVVASVRAPVAVVLVSSSLALAPLPRCPNYCASKAALHSLAWTLRAQLAAAGCGVRVVEVLPPAVQTELHQRQGLPEVGVPLQQYADQTWKELRQEDKDEFLWGHMFDGLEDRKRQVFEGWLGMATEGKFV</sequence>
<dbReference type="InterPro" id="IPR002347">
    <property type="entry name" value="SDR_fam"/>
</dbReference>
<organism evidence="4 5">
    <name type="scientific">Podospora didyma</name>
    <dbReference type="NCBI Taxonomy" id="330526"/>
    <lineage>
        <taxon>Eukaryota</taxon>
        <taxon>Fungi</taxon>
        <taxon>Dikarya</taxon>
        <taxon>Ascomycota</taxon>
        <taxon>Pezizomycotina</taxon>
        <taxon>Sordariomycetes</taxon>
        <taxon>Sordariomycetidae</taxon>
        <taxon>Sordariales</taxon>
        <taxon>Podosporaceae</taxon>
        <taxon>Podospora</taxon>
    </lineage>
</organism>
<protein>
    <recommendedName>
        <fullName evidence="6">Dehydrogenase</fullName>
    </recommendedName>
</protein>